<evidence type="ECO:0000259" key="11">
    <source>
        <dbReference type="Pfam" id="PF01095"/>
    </source>
</evidence>
<sequence length="339" mass="38350">MEYSPYMMQSLIISTFYFTLSLFVFLNVSKAQTNITKTIIVDQSGKGNFIHVQQAIDSIPSNNQEWTIIHLNPGVYNEKVEISKDKPYIILEGESHSQTVIQWGDFGSSLESSTFKLYADNFMARGITFKNTYNRVIQRSLSRNNVTWAPAAFLKGDKVSFYSCAFISLQDTLTDWEGRHYFDKCYFEGAIDFIWGGGQSIYQNSQINVTASLLDGGNAYITAQARGSAEETNGFVFKYCIVTGTGPAFLGRAYGSYSRVVFYKSVFDGIIAPEGWNAWVSTGKEETITYAEIGCTGPGADMSKRVKWEKNLSEEEVRHLVSIRLFINQEMWLQKQLEH</sequence>
<dbReference type="InterPro" id="IPR012334">
    <property type="entry name" value="Pectin_lyas_fold"/>
</dbReference>
<keyword evidence="8" id="KW-0325">Glycoprotein</keyword>
<gene>
    <name evidence="12" type="ORF">RGQ29_003579</name>
</gene>
<evidence type="ECO:0000256" key="1">
    <source>
        <dbReference type="ARBA" id="ARBA00004191"/>
    </source>
</evidence>
<evidence type="ECO:0000256" key="5">
    <source>
        <dbReference type="ARBA" id="ARBA00022512"/>
    </source>
</evidence>
<keyword evidence="5" id="KW-0964">Secreted</keyword>
<keyword evidence="7" id="KW-0063">Aspartyl esterase</keyword>
<dbReference type="EMBL" id="JAXUIC010000010">
    <property type="protein sequence ID" value="KAK4567861.1"/>
    <property type="molecule type" value="Genomic_DNA"/>
</dbReference>
<comment type="function">
    <text evidence="10">Acts in the modification of cell walls via demethylesterification of cell wall pectin.</text>
</comment>
<dbReference type="Pfam" id="PF01095">
    <property type="entry name" value="Pectinesterase"/>
    <property type="match status" value="1"/>
</dbReference>
<evidence type="ECO:0000256" key="3">
    <source>
        <dbReference type="ARBA" id="ARBA00008891"/>
    </source>
</evidence>
<reference evidence="12 13" key="1">
    <citation type="journal article" date="2023" name="G3 (Bethesda)">
        <title>A haplotype-resolved chromosome-scale genome for Quercus rubra L. provides insights into the genetics of adaptive traits for red oak species.</title>
        <authorList>
            <person name="Kapoor B."/>
            <person name="Jenkins J."/>
            <person name="Schmutz J."/>
            <person name="Zhebentyayeva T."/>
            <person name="Kuelheim C."/>
            <person name="Coggeshall M."/>
            <person name="Heim C."/>
            <person name="Lasky J.R."/>
            <person name="Leites L."/>
            <person name="Islam-Faridi N."/>
            <person name="Romero-Severson J."/>
            <person name="DeLeo V.L."/>
            <person name="Lucas S.M."/>
            <person name="Lazic D."/>
            <person name="Gailing O."/>
            <person name="Carlson J."/>
            <person name="Staton M."/>
        </authorList>
    </citation>
    <scope>NUCLEOTIDE SEQUENCE [LARGE SCALE GENOMIC DNA]</scope>
    <source>
        <strain evidence="12">Pseudo-F2</strain>
    </source>
</reference>
<keyword evidence="13" id="KW-1185">Reference proteome</keyword>
<accession>A0AAN7IBJ6</accession>
<dbReference type="GO" id="GO:0030599">
    <property type="term" value="F:pectinesterase activity"/>
    <property type="evidence" value="ECO:0007669"/>
    <property type="project" value="UniProtKB-EC"/>
</dbReference>
<evidence type="ECO:0000256" key="4">
    <source>
        <dbReference type="ARBA" id="ARBA00013229"/>
    </source>
</evidence>
<dbReference type="FunFam" id="2.160.20.10:FF:000013">
    <property type="entry name" value="Pectinesterase"/>
    <property type="match status" value="1"/>
</dbReference>
<comment type="similarity">
    <text evidence="3">Belongs to the pectinesterase family.</text>
</comment>
<dbReference type="SUPFAM" id="SSF51126">
    <property type="entry name" value="Pectin lyase-like"/>
    <property type="match status" value="1"/>
</dbReference>
<organism evidence="12 13">
    <name type="scientific">Quercus rubra</name>
    <name type="common">Northern red oak</name>
    <name type="synonym">Quercus borealis</name>
    <dbReference type="NCBI Taxonomy" id="3512"/>
    <lineage>
        <taxon>Eukaryota</taxon>
        <taxon>Viridiplantae</taxon>
        <taxon>Streptophyta</taxon>
        <taxon>Embryophyta</taxon>
        <taxon>Tracheophyta</taxon>
        <taxon>Spermatophyta</taxon>
        <taxon>Magnoliopsida</taxon>
        <taxon>eudicotyledons</taxon>
        <taxon>Gunneridae</taxon>
        <taxon>Pentapetalae</taxon>
        <taxon>rosids</taxon>
        <taxon>fabids</taxon>
        <taxon>Fagales</taxon>
        <taxon>Fagaceae</taxon>
        <taxon>Quercus</taxon>
    </lineage>
</organism>
<comment type="caution">
    <text evidence="12">The sequence shown here is derived from an EMBL/GenBank/DDBJ whole genome shotgun (WGS) entry which is preliminary data.</text>
</comment>
<dbReference type="InterPro" id="IPR011050">
    <property type="entry name" value="Pectin_lyase_fold/virulence"/>
</dbReference>
<dbReference type="InterPro" id="IPR000070">
    <property type="entry name" value="Pectinesterase_cat"/>
</dbReference>
<evidence type="ECO:0000313" key="13">
    <source>
        <dbReference type="Proteomes" id="UP001324115"/>
    </source>
</evidence>
<evidence type="ECO:0000256" key="8">
    <source>
        <dbReference type="ARBA" id="ARBA00023180"/>
    </source>
</evidence>
<evidence type="ECO:0000256" key="7">
    <source>
        <dbReference type="ARBA" id="ARBA00023085"/>
    </source>
</evidence>
<protein>
    <recommendedName>
        <fullName evidence="4">pectinesterase</fullName>
        <ecNumber evidence="4">3.1.1.11</ecNumber>
    </recommendedName>
</protein>
<proteinExistence type="inferred from homology"/>
<dbReference type="GO" id="GO:0042545">
    <property type="term" value="P:cell wall modification"/>
    <property type="evidence" value="ECO:0007669"/>
    <property type="project" value="InterPro"/>
</dbReference>
<feature type="domain" description="Pectinesterase catalytic" evidence="11">
    <location>
        <begin position="39"/>
        <end position="311"/>
    </location>
</feature>
<dbReference type="GO" id="GO:0045490">
    <property type="term" value="P:pectin catabolic process"/>
    <property type="evidence" value="ECO:0007669"/>
    <property type="project" value="TreeGrafter"/>
</dbReference>
<comment type="catalytic activity">
    <reaction evidence="9">
        <text>[(1-&gt;4)-alpha-D-galacturonosyl methyl ester](n) + n H2O = [(1-&gt;4)-alpha-D-galacturonosyl](n) + n methanol + n H(+)</text>
        <dbReference type="Rhea" id="RHEA:22380"/>
        <dbReference type="Rhea" id="RHEA-COMP:14570"/>
        <dbReference type="Rhea" id="RHEA-COMP:14573"/>
        <dbReference type="ChEBI" id="CHEBI:15377"/>
        <dbReference type="ChEBI" id="CHEBI:15378"/>
        <dbReference type="ChEBI" id="CHEBI:17790"/>
        <dbReference type="ChEBI" id="CHEBI:140522"/>
        <dbReference type="ChEBI" id="CHEBI:140523"/>
        <dbReference type="EC" id="3.1.1.11"/>
    </reaction>
</comment>
<dbReference type="Proteomes" id="UP001324115">
    <property type="component" value="Unassembled WGS sequence"/>
</dbReference>
<evidence type="ECO:0000256" key="9">
    <source>
        <dbReference type="ARBA" id="ARBA00047928"/>
    </source>
</evidence>
<dbReference type="Gene3D" id="2.160.20.10">
    <property type="entry name" value="Single-stranded right-handed beta-helix, Pectin lyase-like"/>
    <property type="match status" value="1"/>
</dbReference>
<dbReference type="PANTHER" id="PTHR31321:SF85">
    <property type="entry name" value="PECTINESTERASE CATALYTIC DOMAIN-CONTAINING PROTEIN"/>
    <property type="match status" value="1"/>
</dbReference>
<keyword evidence="6" id="KW-0378">Hydrolase</keyword>
<evidence type="ECO:0000256" key="10">
    <source>
        <dbReference type="ARBA" id="ARBA00057335"/>
    </source>
</evidence>
<dbReference type="EC" id="3.1.1.11" evidence="4"/>
<evidence type="ECO:0000256" key="6">
    <source>
        <dbReference type="ARBA" id="ARBA00022801"/>
    </source>
</evidence>
<dbReference type="PANTHER" id="PTHR31321">
    <property type="entry name" value="ACYL-COA THIOESTER HYDROLASE YBHC-RELATED"/>
    <property type="match status" value="1"/>
</dbReference>
<dbReference type="AlphaFoldDB" id="A0AAN7IBJ6"/>
<evidence type="ECO:0000256" key="2">
    <source>
        <dbReference type="ARBA" id="ARBA00005184"/>
    </source>
</evidence>
<name>A0AAN7IBJ6_QUERU</name>
<comment type="subcellular location">
    <subcellularLocation>
        <location evidence="1">Secreted</location>
        <location evidence="1">Cell wall</location>
    </subcellularLocation>
</comment>
<keyword evidence="5" id="KW-0134">Cell wall</keyword>
<comment type="pathway">
    <text evidence="2">Glycan metabolism; pectin degradation; 2-dehydro-3-deoxy-D-gluconate from pectin: step 1/5.</text>
</comment>
<evidence type="ECO:0000313" key="12">
    <source>
        <dbReference type="EMBL" id="KAK4567861.1"/>
    </source>
</evidence>